<protein>
    <submittedName>
        <fullName evidence="1">DNA sulfur modification protein DndE</fullName>
    </submittedName>
</protein>
<dbReference type="InterPro" id="IPR038472">
    <property type="entry name" value="DndE_sf"/>
</dbReference>
<comment type="caution">
    <text evidence="1">The sequence shown here is derived from an EMBL/GenBank/DDBJ whole genome shotgun (WGS) entry which is preliminary data.</text>
</comment>
<dbReference type="Proteomes" id="UP001595912">
    <property type="component" value="Unassembled WGS sequence"/>
</dbReference>
<reference evidence="2" key="1">
    <citation type="journal article" date="2019" name="Int. J. Syst. Evol. Microbiol.">
        <title>The Global Catalogue of Microorganisms (GCM) 10K type strain sequencing project: providing services to taxonomists for standard genome sequencing and annotation.</title>
        <authorList>
            <consortium name="The Broad Institute Genomics Platform"/>
            <consortium name="The Broad Institute Genome Sequencing Center for Infectious Disease"/>
            <person name="Wu L."/>
            <person name="Ma J."/>
        </authorList>
    </citation>
    <scope>NUCLEOTIDE SEQUENCE [LARGE SCALE GENOMIC DNA]</scope>
    <source>
        <strain evidence="2">CGMCC 4.7152</strain>
    </source>
</reference>
<evidence type="ECO:0000313" key="1">
    <source>
        <dbReference type="EMBL" id="MFC4998548.1"/>
    </source>
</evidence>
<name>A0ABV9VTD5_9ACTN</name>
<sequence>MTARTKKAGSPGDPIVVPPESVRIGSDVREQLITMKRRTGVMNWNVLCRWALCRSLAESTPPLTTALSGDAAVEMTWKTFAGAAGDIYWWVLKQRTKEFGLPLDEQSLNLQLRAHIARGTQYMVGDASMRDTPDLVALLD</sequence>
<evidence type="ECO:0000313" key="2">
    <source>
        <dbReference type="Proteomes" id="UP001595912"/>
    </source>
</evidence>
<accession>A0ABV9VTD5</accession>
<keyword evidence="2" id="KW-1185">Reference proteome</keyword>
<dbReference type="InterPro" id="IPR014969">
    <property type="entry name" value="DNA_S_DndE"/>
</dbReference>
<dbReference type="RefSeq" id="WP_380114804.1">
    <property type="nucleotide sequence ID" value="NZ_JBHSIU010000012.1"/>
</dbReference>
<dbReference type="NCBIfam" id="TIGR03184">
    <property type="entry name" value="DNA_S_dndE"/>
    <property type="match status" value="1"/>
</dbReference>
<dbReference type="Gene3D" id="1.10.1220.160">
    <property type="entry name" value="DNA sulphur modification protein DndE"/>
    <property type="match status" value="1"/>
</dbReference>
<organism evidence="1 2">
    <name type="scientific">Dactylosporangium cerinum</name>
    <dbReference type="NCBI Taxonomy" id="1434730"/>
    <lineage>
        <taxon>Bacteria</taxon>
        <taxon>Bacillati</taxon>
        <taxon>Actinomycetota</taxon>
        <taxon>Actinomycetes</taxon>
        <taxon>Micromonosporales</taxon>
        <taxon>Micromonosporaceae</taxon>
        <taxon>Dactylosporangium</taxon>
    </lineage>
</organism>
<gene>
    <name evidence="1" type="primary">dndE</name>
    <name evidence="1" type="ORF">ACFPIJ_11965</name>
</gene>
<proteinExistence type="predicted"/>
<dbReference type="EMBL" id="JBHSIU010000012">
    <property type="protein sequence ID" value="MFC4998548.1"/>
    <property type="molecule type" value="Genomic_DNA"/>
</dbReference>
<dbReference type="Pfam" id="PF08870">
    <property type="entry name" value="DndE"/>
    <property type="match status" value="1"/>
</dbReference>